<dbReference type="GO" id="GO:0016020">
    <property type="term" value="C:membrane"/>
    <property type="evidence" value="ECO:0007669"/>
    <property type="project" value="UniProtKB-SubCell"/>
</dbReference>
<gene>
    <name evidence="5" type="ORF">HNR39_001558</name>
</gene>
<proteinExistence type="predicted"/>
<evidence type="ECO:0000256" key="3">
    <source>
        <dbReference type="ARBA" id="ARBA00022989"/>
    </source>
</evidence>
<accession>A0A840RRZ1</accession>
<keyword evidence="6" id="KW-1185">Reference proteome</keyword>
<reference evidence="5 6" key="1">
    <citation type="submission" date="2020-08" db="EMBL/GenBank/DDBJ databases">
        <title>Genomic Encyclopedia of Type Strains, Phase IV (KMG-IV): sequencing the most valuable type-strain genomes for metagenomic binning, comparative biology and taxonomic classification.</title>
        <authorList>
            <person name="Goeker M."/>
        </authorList>
    </citation>
    <scope>NUCLEOTIDE SEQUENCE [LARGE SCALE GENOMIC DNA]</scope>
    <source>
        <strain evidence="5 6">DSM 23240</strain>
    </source>
</reference>
<name>A0A840RRZ1_9BURK</name>
<dbReference type="PROSITE" id="PS51257">
    <property type="entry name" value="PROKAR_LIPOPROTEIN"/>
    <property type="match status" value="1"/>
</dbReference>
<dbReference type="NCBIfam" id="TIGR01352">
    <property type="entry name" value="tonB_Cterm"/>
    <property type="match status" value="1"/>
</dbReference>
<keyword evidence="3" id="KW-1133">Transmembrane helix</keyword>
<evidence type="ECO:0000256" key="2">
    <source>
        <dbReference type="ARBA" id="ARBA00022692"/>
    </source>
</evidence>
<evidence type="ECO:0000313" key="5">
    <source>
        <dbReference type="EMBL" id="MBB5199726.1"/>
    </source>
</evidence>
<dbReference type="SUPFAM" id="SSF74653">
    <property type="entry name" value="TolA/TonB C-terminal domain"/>
    <property type="match status" value="1"/>
</dbReference>
<evidence type="ECO:0000256" key="1">
    <source>
        <dbReference type="ARBA" id="ARBA00004167"/>
    </source>
</evidence>
<dbReference type="Proteomes" id="UP000571084">
    <property type="component" value="Unassembled WGS sequence"/>
</dbReference>
<protein>
    <submittedName>
        <fullName evidence="5">Protein TonB</fullName>
    </submittedName>
</protein>
<comment type="subcellular location">
    <subcellularLocation>
        <location evidence="1">Membrane</location>
        <topology evidence="1">Single-pass membrane protein</topology>
    </subcellularLocation>
</comment>
<keyword evidence="4" id="KW-0472">Membrane</keyword>
<dbReference type="Gene3D" id="3.30.1150.10">
    <property type="match status" value="1"/>
</dbReference>
<dbReference type="InterPro" id="IPR006260">
    <property type="entry name" value="TonB/TolA_C"/>
</dbReference>
<evidence type="ECO:0000313" key="6">
    <source>
        <dbReference type="Proteomes" id="UP000571084"/>
    </source>
</evidence>
<comment type="caution">
    <text evidence="5">The sequence shown here is derived from an EMBL/GenBank/DDBJ whole genome shotgun (WGS) entry which is preliminary data.</text>
</comment>
<sequence length="167" mass="18241">MHIKASTFSLWTATFLSLGLTGCIGGPADRISSSRANVPTPTTFGEPVAPAMTATPEGYKQYLAQRIAAVNSTKVYIGRPQALLRAVIVLKIYVDADGQLLRTEIMRSNKDRVAEAVALSSVKNASPFPKPDKQLLRKGEVEVSESWLFNTDGRFQLRTLAEAQMNE</sequence>
<organism evidence="5 6">
    <name type="scientific">Glaciimonas immobilis</name>
    <dbReference type="NCBI Taxonomy" id="728004"/>
    <lineage>
        <taxon>Bacteria</taxon>
        <taxon>Pseudomonadati</taxon>
        <taxon>Pseudomonadota</taxon>
        <taxon>Betaproteobacteria</taxon>
        <taxon>Burkholderiales</taxon>
        <taxon>Oxalobacteraceae</taxon>
        <taxon>Glaciimonas</taxon>
    </lineage>
</organism>
<dbReference type="AlphaFoldDB" id="A0A840RRZ1"/>
<dbReference type="RefSeq" id="WP_168056114.1">
    <property type="nucleotide sequence ID" value="NZ_JAAOZT010000009.1"/>
</dbReference>
<keyword evidence="2" id="KW-0812">Transmembrane</keyword>
<evidence type="ECO:0000256" key="4">
    <source>
        <dbReference type="ARBA" id="ARBA00023136"/>
    </source>
</evidence>
<dbReference type="EMBL" id="JACHHQ010000003">
    <property type="protein sequence ID" value="MBB5199726.1"/>
    <property type="molecule type" value="Genomic_DNA"/>
</dbReference>